<dbReference type="Gene3D" id="3.30.70.20">
    <property type="match status" value="2"/>
</dbReference>
<dbReference type="InterPro" id="IPR017896">
    <property type="entry name" value="4Fe4S_Fe-S-bd"/>
</dbReference>
<dbReference type="Proteomes" id="UP000736328">
    <property type="component" value="Unassembled WGS sequence"/>
</dbReference>
<dbReference type="InterPro" id="IPR017900">
    <property type="entry name" value="4Fe4S_Fe_S_CS"/>
</dbReference>
<dbReference type="AlphaFoldDB" id="A0A933I761"/>
<keyword evidence="3" id="KW-0408">Iron</keyword>
<evidence type="ECO:0000256" key="2">
    <source>
        <dbReference type="ARBA" id="ARBA00022723"/>
    </source>
</evidence>
<evidence type="ECO:0000259" key="5">
    <source>
        <dbReference type="PROSITE" id="PS51379"/>
    </source>
</evidence>
<comment type="caution">
    <text evidence="6">The sequence shown here is derived from an EMBL/GenBank/DDBJ whole genome shotgun (WGS) entry which is preliminary data.</text>
</comment>
<reference evidence="6" key="1">
    <citation type="submission" date="2020-07" db="EMBL/GenBank/DDBJ databases">
        <title>Huge and variable diversity of episymbiotic CPR bacteria and DPANN archaea in groundwater ecosystems.</title>
        <authorList>
            <person name="He C.Y."/>
            <person name="Keren R."/>
            <person name="Whittaker M."/>
            <person name="Farag I.F."/>
            <person name="Doudna J."/>
            <person name="Cate J.H.D."/>
            <person name="Banfield J.F."/>
        </authorList>
    </citation>
    <scope>NUCLEOTIDE SEQUENCE</scope>
    <source>
        <strain evidence="6">NC_groundwater_1520_Pr4_B-0.1um_53_5</strain>
    </source>
</reference>
<evidence type="ECO:0000313" key="6">
    <source>
        <dbReference type="EMBL" id="MBI4725741.1"/>
    </source>
</evidence>
<feature type="domain" description="4Fe-4S ferredoxin-type" evidence="5">
    <location>
        <begin position="149"/>
        <end position="178"/>
    </location>
</feature>
<keyword evidence="1" id="KW-0004">4Fe-4S</keyword>
<dbReference type="Pfam" id="PF04015">
    <property type="entry name" value="DUF362"/>
    <property type="match status" value="1"/>
</dbReference>
<accession>A0A933I761</accession>
<evidence type="ECO:0000256" key="4">
    <source>
        <dbReference type="ARBA" id="ARBA00023014"/>
    </source>
</evidence>
<dbReference type="SUPFAM" id="SSF54862">
    <property type="entry name" value="4Fe-4S ferredoxins"/>
    <property type="match status" value="1"/>
</dbReference>
<dbReference type="InterPro" id="IPR007160">
    <property type="entry name" value="DUF362"/>
</dbReference>
<gene>
    <name evidence="6" type="ORF">HY768_00700</name>
</gene>
<evidence type="ECO:0000256" key="3">
    <source>
        <dbReference type="ARBA" id="ARBA00023004"/>
    </source>
</evidence>
<dbReference type="GO" id="GO:0051539">
    <property type="term" value="F:4 iron, 4 sulfur cluster binding"/>
    <property type="evidence" value="ECO:0007669"/>
    <property type="project" value="UniProtKB-KW"/>
</dbReference>
<dbReference type="PANTHER" id="PTHR24960:SF79">
    <property type="entry name" value="PHOTOSYSTEM I IRON-SULFUR CENTER"/>
    <property type="match status" value="1"/>
</dbReference>
<proteinExistence type="predicted"/>
<evidence type="ECO:0000313" key="7">
    <source>
        <dbReference type="Proteomes" id="UP000736328"/>
    </source>
</evidence>
<dbReference type="InterPro" id="IPR050157">
    <property type="entry name" value="PSI_iron-sulfur_center"/>
</dbReference>
<dbReference type="PANTHER" id="PTHR24960">
    <property type="entry name" value="PHOTOSYSTEM I IRON-SULFUR CENTER-RELATED"/>
    <property type="match status" value="1"/>
</dbReference>
<dbReference type="GO" id="GO:0046872">
    <property type="term" value="F:metal ion binding"/>
    <property type="evidence" value="ECO:0007669"/>
    <property type="project" value="UniProtKB-KW"/>
</dbReference>
<dbReference type="PROSITE" id="PS51379">
    <property type="entry name" value="4FE4S_FER_2"/>
    <property type="match status" value="2"/>
</dbReference>
<keyword evidence="2" id="KW-0479">Metal-binding</keyword>
<keyword evidence="4" id="KW-0411">Iron-sulfur</keyword>
<organism evidence="6 7">
    <name type="scientific">candidate division TA06 bacterium</name>
    <dbReference type="NCBI Taxonomy" id="2250710"/>
    <lineage>
        <taxon>Bacteria</taxon>
        <taxon>Bacteria division TA06</taxon>
    </lineage>
</organism>
<sequence length="328" mass="35649">MLKVFEKIKGSVKGKVAVKTHFGEEGNKNYIKPDLVEPLVKALGATLVETNVLYSGPRQKTESHIKLAKEHGFDFAPIDILDSEGDKAYACSTGCYTRVITGSHIVRYNTVVMLTHFKGHGLAGFGGAIKNVAMGLAARAGKLARHTNYVPGYDATKCINCGACTKQCPAGAITLNPVKIDPRECIGCGQCKQVCPANVFETDKSRVSPELFNRRLVEYAKVLSDSNHLLYVNVLANISPDCDCAARARKPFVKDIGVLASTDIVAIEQASLDLVNKAHKCQDAFLKESGRSGNSQILYAEKLGLGSREYRLVNLDKKSLERSGTKDR</sequence>
<dbReference type="Pfam" id="PF12838">
    <property type="entry name" value="Fer4_7"/>
    <property type="match status" value="1"/>
</dbReference>
<dbReference type="PROSITE" id="PS00198">
    <property type="entry name" value="4FE4S_FER_1"/>
    <property type="match status" value="2"/>
</dbReference>
<dbReference type="EMBL" id="JACQXR010000008">
    <property type="protein sequence ID" value="MBI4725741.1"/>
    <property type="molecule type" value="Genomic_DNA"/>
</dbReference>
<feature type="domain" description="4Fe-4S ferredoxin-type" evidence="5">
    <location>
        <begin position="179"/>
        <end position="205"/>
    </location>
</feature>
<evidence type="ECO:0000256" key="1">
    <source>
        <dbReference type="ARBA" id="ARBA00022485"/>
    </source>
</evidence>
<protein>
    <submittedName>
        <fullName evidence="6">DUF362 domain-containing protein</fullName>
    </submittedName>
</protein>
<name>A0A933I761_UNCT6</name>